<gene>
    <name evidence="1" type="ORF">CHK_0545</name>
</gene>
<reference evidence="1 2" key="1">
    <citation type="submission" date="2015-04" db="EMBL/GenBank/DDBJ databases">
        <title>Draft genome sequence of bacteremic isolate Catabacter hongkongensis type strain HKU16T.</title>
        <authorList>
            <person name="Lau S.K."/>
            <person name="Teng J.L."/>
            <person name="Huang Y."/>
            <person name="Curreem S.O."/>
            <person name="Tsui S.K."/>
            <person name="Woo P.C."/>
        </authorList>
    </citation>
    <scope>NUCLEOTIDE SEQUENCE [LARGE SCALE GENOMIC DNA]</scope>
    <source>
        <strain evidence="1 2">HKU16</strain>
    </source>
</reference>
<keyword evidence="2" id="KW-1185">Reference proteome</keyword>
<dbReference type="Proteomes" id="UP000034076">
    <property type="component" value="Unassembled WGS sequence"/>
</dbReference>
<dbReference type="AlphaFoldDB" id="A0A0M2NIG9"/>
<organism evidence="1 2">
    <name type="scientific">Christensenella hongkongensis</name>
    <dbReference type="NCBI Taxonomy" id="270498"/>
    <lineage>
        <taxon>Bacteria</taxon>
        <taxon>Bacillati</taxon>
        <taxon>Bacillota</taxon>
        <taxon>Clostridia</taxon>
        <taxon>Christensenellales</taxon>
        <taxon>Christensenellaceae</taxon>
        <taxon>Christensenella</taxon>
    </lineage>
</organism>
<accession>A0A0M2NIG9</accession>
<name>A0A0M2NIG9_9FIRM</name>
<sequence>MANIAVGMMLNEVGYYIRQQNRRMECHGVDMSAIQRCRQRKSWNDLKVSIEQG</sequence>
<protein>
    <submittedName>
        <fullName evidence="1">Uncharacterized protein</fullName>
    </submittedName>
</protein>
<dbReference type="RefSeq" id="WP_160295576.1">
    <property type="nucleotide sequence ID" value="NZ_LAYJ01000049.1"/>
</dbReference>
<proteinExistence type="predicted"/>
<evidence type="ECO:0000313" key="1">
    <source>
        <dbReference type="EMBL" id="KKI51968.1"/>
    </source>
</evidence>
<evidence type="ECO:0000313" key="2">
    <source>
        <dbReference type="Proteomes" id="UP000034076"/>
    </source>
</evidence>
<comment type="caution">
    <text evidence="1">The sequence shown here is derived from an EMBL/GenBank/DDBJ whole genome shotgun (WGS) entry which is preliminary data.</text>
</comment>
<dbReference type="EMBL" id="LAYJ01000049">
    <property type="protein sequence ID" value="KKI51968.1"/>
    <property type="molecule type" value="Genomic_DNA"/>
</dbReference>